<organism evidence="2 3">
    <name type="scientific">Pseudomonas aeruginosa</name>
    <dbReference type="NCBI Taxonomy" id="287"/>
    <lineage>
        <taxon>Bacteria</taxon>
        <taxon>Pseudomonadati</taxon>
        <taxon>Pseudomonadota</taxon>
        <taxon>Gammaproteobacteria</taxon>
        <taxon>Pseudomonadales</taxon>
        <taxon>Pseudomonadaceae</taxon>
        <taxon>Pseudomonas</taxon>
    </lineage>
</organism>
<sequence>MDRGGFRGLLPLPLHDDSARPPDGAGRSVGCFSGRRRANHAQRDSQDGAELPSAERRRFGKKPCFMWFL</sequence>
<accession>A0A241XTE6</accession>
<proteinExistence type="predicted"/>
<evidence type="ECO:0000256" key="1">
    <source>
        <dbReference type="SAM" id="MobiDB-lite"/>
    </source>
</evidence>
<evidence type="ECO:0000313" key="2">
    <source>
        <dbReference type="EMBL" id="OTI63975.1"/>
    </source>
</evidence>
<gene>
    <name evidence="2" type="ORF">CAZ10_07085</name>
</gene>
<dbReference type="AlphaFoldDB" id="A0A241XTE6"/>
<evidence type="ECO:0000313" key="3">
    <source>
        <dbReference type="Proteomes" id="UP000194857"/>
    </source>
</evidence>
<dbReference type="EMBL" id="NFFZ01000003">
    <property type="protein sequence ID" value="OTI63975.1"/>
    <property type="molecule type" value="Genomic_DNA"/>
</dbReference>
<feature type="region of interest" description="Disordered" evidence="1">
    <location>
        <begin position="1"/>
        <end position="55"/>
    </location>
</feature>
<protein>
    <submittedName>
        <fullName evidence="2">Uncharacterized protein</fullName>
    </submittedName>
</protein>
<name>A0A241XTE6_PSEAI</name>
<dbReference type="Proteomes" id="UP000194857">
    <property type="component" value="Unassembled WGS sequence"/>
</dbReference>
<comment type="caution">
    <text evidence="2">The sequence shown here is derived from an EMBL/GenBank/DDBJ whole genome shotgun (WGS) entry which is preliminary data.</text>
</comment>
<reference evidence="2 3" key="1">
    <citation type="submission" date="2017-05" db="EMBL/GenBank/DDBJ databases">
        <authorList>
            <person name="Song R."/>
            <person name="Chenine A.L."/>
            <person name="Ruprecht R.M."/>
        </authorList>
    </citation>
    <scope>NUCLEOTIDE SEQUENCE [LARGE SCALE GENOMIC DNA]</scope>
    <source>
        <strain evidence="2 3">S567_C10_BS</strain>
    </source>
</reference>